<organism evidence="1 2">
    <name type="scientific">Marchantia polymorpha</name>
    <name type="common">Common liverwort</name>
    <name type="synonym">Marchantia aquatica</name>
    <dbReference type="NCBI Taxonomy" id="3197"/>
    <lineage>
        <taxon>Eukaryota</taxon>
        <taxon>Viridiplantae</taxon>
        <taxon>Streptophyta</taxon>
        <taxon>Embryophyta</taxon>
        <taxon>Marchantiophyta</taxon>
        <taxon>Marchantiopsida</taxon>
        <taxon>Marchantiidae</taxon>
        <taxon>Marchantiales</taxon>
        <taxon>Marchantiaceae</taxon>
        <taxon>Marchantia</taxon>
    </lineage>
</organism>
<accession>A0A2R6XUY6</accession>
<dbReference type="AlphaFoldDB" id="A0A2R6XUY6"/>
<sequence length="72" mass="8075">MRRMKVYLSVKRTKWDLHVIVSVESETTTGNVQTAERKSVQGPSLLKIVEQARQSPPGEVNACVAVIQVRIQ</sequence>
<gene>
    <name evidence="1" type="ORF">MARPO_0002s0339</name>
</gene>
<reference evidence="2" key="1">
    <citation type="journal article" date="2017" name="Cell">
        <title>Insights into land plant evolution garnered from the Marchantia polymorpha genome.</title>
        <authorList>
            <person name="Bowman J.L."/>
            <person name="Kohchi T."/>
            <person name="Yamato K.T."/>
            <person name="Jenkins J."/>
            <person name="Shu S."/>
            <person name="Ishizaki K."/>
            <person name="Yamaoka S."/>
            <person name="Nishihama R."/>
            <person name="Nakamura Y."/>
            <person name="Berger F."/>
            <person name="Adam C."/>
            <person name="Aki S.S."/>
            <person name="Althoff F."/>
            <person name="Araki T."/>
            <person name="Arteaga-Vazquez M.A."/>
            <person name="Balasubrmanian S."/>
            <person name="Barry K."/>
            <person name="Bauer D."/>
            <person name="Boehm C.R."/>
            <person name="Briginshaw L."/>
            <person name="Caballero-Perez J."/>
            <person name="Catarino B."/>
            <person name="Chen F."/>
            <person name="Chiyoda S."/>
            <person name="Chovatia M."/>
            <person name="Davies K.M."/>
            <person name="Delmans M."/>
            <person name="Demura T."/>
            <person name="Dierschke T."/>
            <person name="Dolan L."/>
            <person name="Dorantes-Acosta A.E."/>
            <person name="Eklund D.M."/>
            <person name="Florent S.N."/>
            <person name="Flores-Sandoval E."/>
            <person name="Fujiyama A."/>
            <person name="Fukuzawa H."/>
            <person name="Galik B."/>
            <person name="Grimanelli D."/>
            <person name="Grimwood J."/>
            <person name="Grossniklaus U."/>
            <person name="Hamada T."/>
            <person name="Haseloff J."/>
            <person name="Hetherington A.J."/>
            <person name="Higo A."/>
            <person name="Hirakawa Y."/>
            <person name="Hundley H.N."/>
            <person name="Ikeda Y."/>
            <person name="Inoue K."/>
            <person name="Inoue S.I."/>
            <person name="Ishida S."/>
            <person name="Jia Q."/>
            <person name="Kakita M."/>
            <person name="Kanazawa T."/>
            <person name="Kawai Y."/>
            <person name="Kawashima T."/>
            <person name="Kennedy M."/>
            <person name="Kinose K."/>
            <person name="Kinoshita T."/>
            <person name="Kohara Y."/>
            <person name="Koide E."/>
            <person name="Komatsu K."/>
            <person name="Kopischke S."/>
            <person name="Kubo M."/>
            <person name="Kyozuka J."/>
            <person name="Lagercrantz U."/>
            <person name="Lin S.S."/>
            <person name="Lindquist E."/>
            <person name="Lipzen A.M."/>
            <person name="Lu C.W."/>
            <person name="De Luna E."/>
            <person name="Martienssen R.A."/>
            <person name="Minamino N."/>
            <person name="Mizutani M."/>
            <person name="Mizutani M."/>
            <person name="Mochizuki N."/>
            <person name="Monte I."/>
            <person name="Mosher R."/>
            <person name="Nagasaki H."/>
            <person name="Nakagami H."/>
            <person name="Naramoto S."/>
            <person name="Nishitani K."/>
            <person name="Ohtani M."/>
            <person name="Okamoto T."/>
            <person name="Okumura M."/>
            <person name="Phillips J."/>
            <person name="Pollak B."/>
            <person name="Reinders A."/>
            <person name="Rovekamp M."/>
            <person name="Sano R."/>
            <person name="Sawa S."/>
            <person name="Schmid M.W."/>
            <person name="Shirakawa M."/>
            <person name="Solano R."/>
            <person name="Spunde A."/>
            <person name="Suetsugu N."/>
            <person name="Sugano S."/>
            <person name="Sugiyama A."/>
            <person name="Sun R."/>
            <person name="Suzuki Y."/>
            <person name="Takenaka M."/>
            <person name="Takezawa D."/>
            <person name="Tomogane H."/>
            <person name="Tsuzuki M."/>
            <person name="Ueda T."/>
            <person name="Umeda M."/>
            <person name="Ward J.M."/>
            <person name="Watanabe Y."/>
            <person name="Yazaki K."/>
            <person name="Yokoyama R."/>
            <person name="Yoshitake Y."/>
            <person name="Yotsui I."/>
            <person name="Zachgo S."/>
            <person name="Schmutz J."/>
        </authorList>
    </citation>
    <scope>NUCLEOTIDE SEQUENCE [LARGE SCALE GENOMIC DNA]</scope>
    <source>
        <strain evidence="2">Tak-1</strain>
    </source>
</reference>
<proteinExistence type="predicted"/>
<protein>
    <submittedName>
        <fullName evidence="1">Uncharacterized protein</fullName>
    </submittedName>
</protein>
<dbReference type="Gramene" id="Mp1g25320.1">
    <property type="protein sequence ID" value="Mp1g25320.1.cds"/>
    <property type="gene ID" value="Mp1g25320"/>
</dbReference>
<dbReference type="Proteomes" id="UP000244005">
    <property type="component" value="Unassembled WGS sequence"/>
</dbReference>
<keyword evidence="2" id="KW-1185">Reference proteome</keyword>
<name>A0A2R6XUY6_MARPO</name>
<evidence type="ECO:0000313" key="1">
    <source>
        <dbReference type="EMBL" id="PTQ49904.1"/>
    </source>
</evidence>
<evidence type="ECO:0000313" key="2">
    <source>
        <dbReference type="Proteomes" id="UP000244005"/>
    </source>
</evidence>
<dbReference type="EMBL" id="KZ772674">
    <property type="protein sequence ID" value="PTQ49904.1"/>
    <property type="molecule type" value="Genomic_DNA"/>
</dbReference>